<reference evidence="2 3" key="1">
    <citation type="submission" date="2024-08" db="EMBL/GenBank/DDBJ databases">
        <title>Genome mining of Saccharopolyspora cebuensis PGLac3 from Nigerian medicinal plant.</title>
        <authorList>
            <person name="Ezeobiora C.E."/>
            <person name="Igbokwe N.H."/>
            <person name="Amin D.H."/>
            <person name="Mendie U.E."/>
        </authorList>
    </citation>
    <scope>NUCLEOTIDE SEQUENCE [LARGE SCALE GENOMIC DNA]</scope>
    <source>
        <strain evidence="2 3">PGLac3</strain>
    </source>
</reference>
<keyword evidence="1" id="KW-1133">Transmembrane helix</keyword>
<proteinExistence type="predicted"/>
<dbReference type="Pfam" id="PF04657">
    <property type="entry name" value="DMT_YdcZ"/>
    <property type="match status" value="2"/>
</dbReference>
<feature type="transmembrane region" description="Helical" evidence="1">
    <location>
        <begin position="77"/>
        <end position="98"/>
    </location>
</feature>
<dbReference type="RefSeq" id="WP_345357996.1">
    <property type="nucleotide sequence ID" value="NZ_BAABII010000003.1"/>
</dbReference>
<evidence type="ECO:0000313" key="3">
    <source>
        <dbReference type="Proteomes" id="UP001564626"/>
    </source>
</evidence>
<organism evidence="2 3">
    <name type="scientific">Saccharopolyspora cebuensis</name>
    <dbReference type="NCBI Taxonomy" id="418759"/>
    <lineage>
        <taxon>Bacteria</taxon>
        <taxon>Bacillati</taxon>
        <taxon>Actinomycetota</taxon>
        <taxon>Actinomycetes</taxon>
        <taxon>Pseudonocardiales</taxon>
        <taxon>Pseudonocardiaceae</taxon>
        <taxon>Saccharopolyspora</taxon>
    </lineage>
</organism>
<dbReference type="PANTHER" id="PTHR34821:SF2">
    <property type="entry name" value="INNER MEMBRANE PROTEIN YDCZ"/>
    <property type="match status" value="1"/>
</dbReference>
<feature type="transmembrane region" description="Helical" evidence="1">
    <location>
        <begin position="104"/>
        <end position="125"/>
    </location>
</feature>
<evidence type="ECO:0000313" key="2">
    <source>
        <dbReference type="EMBL" id="MEY8039335.1"/>
    </source>
</evidence>
<dbReference type="InterPro" id="IPR006750">
    <property type="entry name" value="YdcZ"/>
</dbReference>
<feature type="transmembrane region" description="Helical" evidence="1">
    <location>
        <begin position="137"/>
        <end position="157"/>
    </location>
</feature>
<dbReference type="EMBL" id="JBGEHV010000010">
    <property type="protein sequence ID" value="MEY8039335.1"/>
    <property type="molecule type" value="Genomic_DNA"/>
</dbReference>
<keyword evidence="1" id="KW-0472">Membrane</keyword>
<dbReference type="PANTHER" id="PTHR34821">
    <property type="entry name" value="INNER MEMBRANE PROTEIN YDCZ"/>
    <property type="match status" value="1"/>
</dbReference>
<keyword evidence="1" id="KW-0812">Transmembrane</keyword>
<comment type="caution">
    <text evidence="2">The sequence shown here is derived from an EMBL/GenBank/DDBJ whole genome shotgun (WGS) entry which is preliminary data.</text>
</comment>
<feature type="transmembrane region" description="Helical" evidence="1">
    <location>
        <begin position="230"/>
        <end position="248"/>
    </location>
</feature>
<feature type="transmembrane region" description="Helical" evidence="1">
    <location>
        <begin position="255"/>
        <end position="276"/>
    </location>
</feature>
<sequence>MNARALGMIGAAVVGVLLAAQARLNGALGAELGDGVIAALISFGGGLAVLLPAAVLHPAGRRGARRLVAEVRGSGGLRAWHCLGGVCGAYLVITQGVAAGGLGVALFTVSVVAGQVTSGLVVDRFGLGPAGPQPVTVLRLVGAALAVFAVLIAVSAQLGDAQVSWLVLLPGLAGLGLGWQAAVNGRVQQVASTLTAATLNFGVGTLALVLASAAVLVLRGAPERFPTEPWLYAGGLIGIVVIVGNVALVRFTGVLVLSLGLIAGQLLGALLLDVLVPVPGSVVVPSTVFGVLLTLIAVGVAAVPDRRSRPDPGLPR</sequence>
<feature type="transmembrane region" description="Helical" evidence="1">
    <location>
        <begin position="282"/>
        <end position="303"/>
    </location>
</feature>
<keyword evidence="3" id="KW-1185">Reference proteome</keyword>
<feature type="transmembrane region" description="Helical" evidence="1">
    <location>
        <begin position="36"/>
        <end position="56"/>
    </location>
</feature>
<protein>
    <submittedName>
        <fullName evidence="2">DMT family transporter</fullName>
    </submittedName>
</protein>
<feature type="transmembrane region" description="Helical" evidence="1">
    <location>
        <begin position="163"/>
        <end position="182"/>
    </location>
</feature>
<evidence type="ECO:0000256" key="1">
    <source>
        <dbReference type="SAM" id="Phobius"/>
    </source>
</evidence>
<feature type="transmembrane region" description="Helical" evidence="1">
    <location>
        <begin position="194"/>
        <end position="218"/>
    </location>
</feature>
<dbReference type="Proteomes" id="UP001564626">
    <property type="component" value="Unassembled WGS sequence"/>
</dbReference>
<accession>A0ABV4CE08</accession>
<gene>
    <name evidence="2" type="ORF">AB8O55_07990</name>
</gene>
<name>A0ABV4CE08_9PSEU</name>